<feature type="domain" description="Protective antigen Ca-binding" evidence="3">
    <location>
        <begin position="75"/>
        <end position="139"/>
    </location>
</feature>
<comment type="caution">
    <text evidence="4">The sequence shown here is derived from an EMBL/GenBank/DDBJ whole genome shotgun (WGS) entry which is preliminary data.</text>
</comment>
<dbReference type="InterPro" id="IPR035088">
    <property type="entry name" value="PA_Ca-bd"/>
</dbReference>
<dbReference type="GO" id="GO:0051260">
    <property type="term" value="P:protein homooligomerization"/>
    <property type="evidence" value="ECO:0007669"/>
    <property type="project" value="InterPro"/>
</dbReference>
<dbReference type="EMBL" id="NUHO01000032">
    <property type="protein sequence ID" value="PGM95215.1"/>
    <property type="molecule type" value="Genomic_DNA"/>
</dbReference>
<evidence type="ECO:0000259" key="3">
    <source>
        <dbReference type="Pfam" id="PF03495"/>
    </source>
</evidence>
<feature type="compositionally biased region" description="Basic and acidic residues" evidence="1">
    <location>
        <begin position="101"/>
        <end position="115"/>
    </location>
</feature>
<keyword evidence="2" id="KW-0732">Signal</keyword>
<dbReference type="GO" id="GO:0005576">
    <property type="term" value="C:extracellular region"/>
    <property type="evidence" value="ECO:0007669"/>
    <property type="project" value="InterPro"/>
</dbReference>
<gene>
    <name evidence="4" type="ORF">CN958_08315</name>
</gene>
<dbReference type="Gene3D" id="2.60.120.240">
    <property type="entry name" value="Protective antigen, heptamerisation domain"/>
    <property type="match status" value="1"/>
</dbReference>
<feature type="chain" id="PRO_5012631986" description="Protective antigen Ca-binding domain-containing protein" evidence="2">
    <location>
        <begin position="27"/>
        <end position="718"/>
    </location>
</feature>
<feature type="region of interest" description="Disordered" evidence="1">
    <location>
        <begin position="101"/>
        <end position="130"/>
    </location>
</feature>
<name>A0A2B9E330_BACCE</name>
<dbReference type="InterPro" id="IPR037149">
    <property type="entry name" value="PA_heptamer_dom_sf"/>
</dbReference>
<proteinExistence type="predicted"/>
<evidence type="ECO:0000313" key="4">
    <source>
        <dbReference type="EMBL" id="PGM95215.1"/>
    </source>
</evidence>
<sequence>MKKLKPTLSVLGSVSMALTLASPALADVKQPNAGSTVEIFKKDANAKKEDKNFMYGVNEKVGTLITEKIEMTNNDWDKDGIANELEIQGYKIEFNQQTGKKEVKTWDPKKDEGKPKFVSNPMSANTDGDPFTDMYEVENYNNDSEIDFNPMVANIPNLQIGVKRIEVTPIATIMDNNGGSISRGWEKSVATQHSFNVGAGVEGSSTDATASLNASYGYSKTTTETESNTTNLDWSTATTLDTAKAAKVRVHLEYKNAGTLGAANVSPHFNIRLGNKLIDTVKATQERYKASYLSTKKGGRDKIDVAIDSKGEQAGVDLTLSLDELKAFEQGELLSVEVLPTSTMDLSMRDGAGKFINLGDIGRFEGDVNAATEQLETDIGNIPKFNVYTPKDKSLTDKPFLSYNEVFQHINIDTNKVKNIVTKDKSNNKVSLVVDPVGLRNLKTGRDAQGYLHKDAVHGAFEKVQQPTLLSSSYDAVTKKIRAAISPGLFGLPNEISAIYRDIDNNQKEITLGKRKDGYTYESRENVKHIQFDPSKPVKFNLPDAYGNKYTGNQFTSHVNYHKAFENYVVDDSGEFVLEGTPFKLTGFDRRTYLGTHHAKDNWEYLWNESNINEQVQLVIERVGKSDPEKPIQKNEEVYIKTRTSAHAGYAYLKLANGYIHLDQKNTASTFKFNHVAPKTDRNHYLYWDLQSGGNSILYGKDKYTGYGTGGYGWSISK</sequence>
<dbReference type="InterPro" id="IPR003896">
    <property type="entry name" value="Bacterial_exotoxin_B"/>
</dbReference>
<feature type="signal peptide" evidence="2">
    <location>
        <begin position="1"/>
        <end position="26"/>
    </location>
</feature>
<organism evidence="4 5">
    <name type="scientific">Bacillus cereus</name>
    <dbReference type="NCBI Taxonomy" id="1396"/>
    <lineage>
        <taxon>Bacteria</taxon>
        <taxon>Bacillati</taxon>
        <taxon>Bacillota</taxon>
        <taxon>Bacilli</taxon>
        <taxon>Bacillales</taxon>
        <taxon>Bacillaceae</taxon>
        <taxon>Bacillus</taxon>
        <taxon>Bacillus cereus group</taxon>
    </lineage>
</organism>
<dbReference type="Pfam" id="PF03495">
    <property type="entry name" value="Binary_toxB"/>
    <property type="match status" value="1"/>
</dbReference>
<dbReference type="Proteomes" id="UP000222054">
    <property type="component" value="Unassembled WGS sequence"/>
</dbReference>
<accession>A0A2B9E330</accession>
<dbReference type="Gene3D" id="3.90.182.10">
    <property type="entry name" value="Toxin - Anthrax Protective Antigen,domain 1"/>
    <property type="match status" value="1"/>
</dbReference>
<dbReference type="PRINTS" id="PR01391">
    <property type="entry name" value="BINARYTOXINB"/>
</dbReference>
<reference evidence="4 5" key="1">
    <citation type="submission" date="2017-09" db="EMBL/GenBank/DDBJ databases">
        <title>Large-scale bioinformatics analysis of Bacillus genomes uncovers conserved roles of natural products in bacterial physiology.</title>
        <authorList>
            <consortium name="Agbiome Team Llc"/>
            <person name="Bleich R.M."/>
            <person name="Grubbs K.J."/>
            <person name="Santa Maria K.C."/>
            <person name="Allen S.E."/>
            <person name="Farag S."/>
            <person name="Shank E.A."/>
            <person name="Bowers A."/>
        </authorList>
    </citation>
    <scope>NUCLEOTIDE SEQUENCE [LARGE SCALE GENOMIC DNA]</scope>
    <source>
        <strain evidence="4 5">AFS053130</strain>
    </source>
</reference>
<evidence type="ECO:0000256" key="1">
    <source>
        <dbReference type="SAM" id="MobiDB-lite"/>
    </source>
</evidence>
<evidence type="ECO:0000313" key="5">
    <source>
        <dbReference type="Proteomes" id="UP000222054"/>
    </source>
</evidence>
<evidence type="ECO:0000256" key="2">
    <source>
        <dbReference type="SAM" id="SignalP"/>
    </source>
</evidence>
<dbReference type="AlphaFoldDB" id="A0A2B9E330"/>
<dbReference type="RefSeq" id="WP_098776536.1">
    <property type="nucleotide sequence ID" value="NZ_NUHO01000032.1"/>
</dbReference>
<protein>
    <recommendedName>
        <fullName evidence="3">Protective antigen Ca-binding domain-containing protein</fullName>
    </recommendedName>
</protein>
<dbReference type="SUPFAM" id="SSF56988">
    <property type="entry name" value="Anthrax protective antigen"/>
    <property type="match status" value="1"/>
</dbReference>